<evidence type="ECO:0000313" key="2">
    <source>
        <dbReference type="Proteomes" id="UP001144978"/>
    </source>
</evidence>
<comment type="caution">
    <text evidence="1">The sequence shown here is derived from an EMBL/GenBank/DDBJ whole genome shotgun (WGS) entry which is preliminary data.</text>
</comment>
<dbReference type="EMBL" id="JANSHE010006051">
    <property type="protein sequence ID" value="KAJ2968337.1"/>
    <property type="molecule type" value="Genomic_DNA"/>
</dbReference>
<evidence type="ECO:0000313" key="1">
    <source>
        <dbReference type="EMBL" id="KAJ2968337.1"/>
    </source>
</evidence>
<keyword evidence="2" id="KW-1185">Reference proteome</keyword>
<reference evidence="1" key="1">
    <citation type="submission" date="2022-08" db="EMBL/GenBank/DDBJ databases">
        <title>Genome Sequence of Pycnoporus sanguineus.</title>
        <authorList>
            <person name="Buettner E."/>
        </authorList>
    </citation>
    <scope>NUCLEOTIDE SEQUENCE</scope>
    <source>
        <strain evidence="1">CG-C14</strain>
    </source>
</reference>
<name>A0ACC1MMU8_9APHY</name>
<gene>
    <name evidence="1" type="ORF">NUW54_g13249</name>
</gene>
<protein>
    <submittedName>
        <fullName evidence="1">Uncharacterized protein</fullName>
    </submittedName>
</protein>
<organism evidence="1 2">
    <name type="scientific">Trametes sanguinea</name>
    <dbReference type="NCBI Taxonomy" id="158606"/>
    <lineage>
        <taxon>Eukaryota</taxon>
        <taxon>Fungi</taxon>
        <taxon>Dikarya</taxon>
        <taxon>Basidiomycota</taxon>
        <taxon>Agaricomycotina</taxon>
        <taxon>Agaricomycetes</taxon>
        <taxon>Polyporales</taxon>
        <taxon>Polyporaceae</taxon>
        <taxon>Trametes</taxon>
    </lineage>
</organism>
<sequence length="267" mass="29955">MSGARRPPPNASSSSRRHTKVGTRLFSAHDAYPYPVHPVLSDPVTRRAYDILGPEGLLLLQSADLRHVAEEEFEEELRRQQRELDRLRVEQAIHPKGNITVGLDASPFFDYEYETEDGSPLSPWQHLHASLGDVRRDTFSVRHRVQAQIRDKTWFVMTGRVTTGSKPPPERGAYMRSVLMGTVKHQFSPRLDFEATTNMLALSNWYTPAPVPAALHVQERRCAPDPRAERLAGTATVPEVAHAGRAGSRDDIHGPEDLRCSCLVDIP</sequence>
<accession>A0ACC1MMU8</accession>
<dbReference type="Proteomes" id="UP001144978">
    <property type="component" value="Unassembled WGS sequence"/>
</dbReference>
<proteinExistence type="predicted"/>